<evidence type="ECO:0000313" key="1">
    <source>
        <dbReference type="EMBL" id="GGY13492.1"/>
    </source>
</evidence>
<dbReference type="EMBL" id="BMYX01000007">
    <property type="protein sequence ID" value="GGY13492.1"/>
    <property type="molecule type" value="Genomic_DNA"/>
</dbReference>
<keyword evidence="2" id="KW-1185">Reference proteome</keyword>
<evidence type="ECO:0000313" key="2">
    <source>
        <dbReference type="Proteomes" id="UP000645257"/>
    </source>
</evidence>
<protein>
    <submittedName>
        <fullName evidence="1">Uncharacterized protein</fullName>
    </submittedName>
</protein>
<sequence length="205" mass="21727">MNLLVRASDRNVELPARQGLVATLVNDYEGAFGRVAGCLDKKASAFAQRGVREDIVLGERLFFLLAASSLDRARNASSAADLGAAWHAILSAQIGSTEADCRATEARLLAGGDSVALAKALVALVRAQLDGLTLGQRQLTELDEAGLSDEARRAIDRSLQAVRAGLATKVRSTLNGFIALREARGAPLPVQDRFAIRALLPRLAV</sequence>
<gene>
    <name evidence="1" type="ORF">GCM10011289_16010</name>
</gene>
<reference evidence="1" key="2">
    <citation type="submission" date="2020-09" db="EMBL/GenBank/DDBJ databases">
        <authorList>
            <person name="Sun Q."/>
            <person name="Kim S."/>
        </authorList>
    </citation>
    <scope>NUCLEOTIDE SEQUENCE</scope>
    <source>
        <strain evidence="1">KCTC 32182</strain>
    </source>
</reference>
<accession>A0A918P1G9</accession>
<name>A0A918P1G9_9NEIS</name>
<comment type="caution">
    <text evidence="1">The sequence shown here is derived from an EMBL/GenBank/DDBJ whole genome shotgun (WGS) entry which is preliminary data.</text>
</comment>
<reference evidence="1" key="1">
    <citation type="journal article" date="2014" name="Int. J. Syst. Evol. Microbiol.">
        <title>Complete genome sequence of Corynebacterium casei LMG S-19264T (=DSM 44701T), isolated from a smear-ripened cheese.</title>
        <authorList>
            <consortium name="US DOE Joint Genome Institute (JGI-PGF)"/>
            <person name="Walter F."/>
            <person name="Albersmeier A."/>
            <person name="Kalinowski J."/>
            <person name="Ruckert C."/>
        </authorList>
    </citation>
    <scope>NUCLEOTIDE SEQUENCE</scope>
    <source>
        <strain evidence="1">KCTC 32182</strain>
    </source>
</reference>
<dbReference type="Proteomes" id="UP000645257">
    <property type="component" value="Unassembled WGS sequence"/>
</dbReference>
<proteinExistence type="predicted"/>
<dbReference type="AlphaFoldDB" id="A0A918P1G9"/>
<organism evidence="1 2">
    <name type="scientific">Paludibacterium paludis</name>
    <dbReference type="NCBI Taxonomy" id="1225769"/>
    <lineage>
        <taxon>Bacteria</taxon>
        <taxon>Pseudomonadati</taxon>
        <taxon>Pseudomonadota</taxon>
        <taxon>Betaproteobacteria</taxon>
        <taxon>Neisseriales</taxon>
        <taxon>Chromobacteriaceae</taxon>
        <taxon>Paludibacterium</taxon>
    </lineage>
</organism>